<reference evidence="1 2" key="2">
    <citation type="submission" date="2018-10" db="EMBL/GenBank/DDBJ databases">
        <authorList>
            <consortium name="Pathogen Informatics"/>
        </authorList>
    </citation>
    <scope>NUCLEOTIDE SEQUENCE [LARGE SCALE GENOMIC DNA]</scope>
</reference>
<dbReference type="WBParaSite" id="EVEC_0000587501-mRNA-1">
    <property type="protein sequence ID" value="EVEC_0000587501-mRNA-1"/>
    <property type="gene ID" value="EVEC_0000587501"/>
</dbReference>
<proteinExistence type="predicted"/>
<evidence type="ECO:0000313" key="2">
    <source>
        <dbReference type="Proteomes" id="UP000274131"/>
    </source>
</evidence>
<dbReference type="EMBL" id="UXUI01008179">
    <property type="protein sequence ID" value="VDD90735.1"/>
    <property type="molecule type" value="Genomic_DNA"/>
</dbReference>
<evidence type="ECO:0000313" key="3">
    <source>
        <dbReference type="WBParaSite" id="EVEC_0000587501-mRNA-1"/>
    </source>
</evidence>
<evidence type="ECO:0000313" key="1">
    <source>
        <dbReference type="EMBL" id="VDD90735.1"/>
    </source>
</evidence>
<reference evidence="3" key="1">
    <citation type="submission" date="2017-02" db="UniProtKB">
        <authorList>
            <consortium name="WormBaseParasite"/>
        </authorList>
    </citation>
    <scope>IDENTIFICATION</scope>
</reference>
<name>A0A0N4V6I9_ENTVE</name>
<protein>
    <submittedName>
        <fullName evidence="3">DNA-directed RNA polymerase</fullName>
    </submittedName>
</protein>
<dbReference type="Proteomes" id="UP000274131">
    <property type="component" value="Unassembled WGS sequence"/>
</dbReference>
<keyword evidence="2" id="KW-1185">Reference proteome</keyword>
<accession>A0A0N4V6I9</accession>
<organism evidence="3">
    <name type="scientific">Enterobius vermicularis</name>
    <name type="common">Human pinworm</name>
    <dbReference type="NCBI Taxonomy" id="51028"/>
    <lineage>
        <taxon>Eukaryota</taxon>
        <taxon>Metazoa</taxon>
        <taxon>Ecdysozoa</taxon>
        <taxon>Nematoda</taxon>
        <taxon>Chromadorea</taxon>
        <taxon>Rhabditida</taxon>
        <taxon>Spirurina</taxon>
        <taxon>Oxyuridomorpha</taxon>
        <taxon>Oxyuroidea</taxon>
        <taxon>Oxyuridae</taxon>
        <taxon>Enterobius</taxon>
    </lineage>
</organism>
<dbReference type="AlphaFoldDB" id="A0A0N4V6I9"/>
<sequence>MSQSASDDGDLLVTKDIGLPKLEDTFTLNQLAHKKDLEAPKCKVSFYFLGDYFNSYGFHTYLSGENSQ</sequence>
<gene>
    <name evidence="1" type="ORF">EVEC_LOCUS5486</name>
</gene>